<comment type="similarity">
    <text evidence="2">Belongs to the glycosyltransferase 15 family.</text>
</comment>
<evidence type="ECO:0000313" key="9">
    <source>
        <dbReference type="Proteomes" id="UP000398389"/>
    </source>
</evidence>
<dbReference type="GO" id="GO:0005794">
    <property type="term" value="C:Golgi apparatus"/>
    <property type="evidence" value="ECO:0007669"/>
    <property type="project" value="TreeGrafter"/>
</dbReference>
<dbReference type="PANTHER" id="PTHR31121:SF7">
    <property type="entry name" value="MANNOSYLTRANSFERASE KTR4-RELATED"/>
    <property type="match status" value="1"/>
</dbReference>
<sequence length="484" mass="56672">MKFKKRLLVLLTTITGIVSLCVFVTLMLTPPDFQKTWENFQSITQEKWQDGVAMGSTLNSWLYESTNGHWPLNQDGDSQDPSFLLPGSKLDLVQYYHLNVSLPDGSFQLQSPLSKKQIDSINDSKKLPWEKSDLSPSKNPWSENTNEPESIVPLVRPSKKSPTRKARAAFISLVRNEELKGIIQSMKELEEKFNSKFNYPWIFFNDKEFTKDFKEMTQAATKAKCQYVTLDPKDWLEPDWIDTEKALRLNNKMSSKNHVQYAAMASYHRMCRWNSGPFYTNPALKDYDYYWRVEPNVHYYCSIDYDVFAYMQDNNKDYGFTVNVYDSPHTIKSLWPTTVSFFKQHPEYMHPNSSRQWLLQKSRKDHNDYTGGYSTCHFWSNFEIGRLDFFRSKQYQEYFNYLDSEGGFFYERWGDAPVHSIALGLMTDKSRIHWFKDIGYNHLPYSNCPKSKKCKGCVAGKFSPWSDLDTENCIQEWFKVAGTG</sequence>
<evidence type="ECO:0000256" key="5">
    <source>
        <dbReference type="ARBA" id="ARBA00022968"/>
    </source>
</evidence>
<dbReference type="AlphaFoldDB" id="A0A5E8BU07"/>
<proteinExistence type="inferred from homology"/>
<dbReference type="Proteomes" id="UP000398389">
    <property type="component" value="Unassembled WGS sequence"/>
</dbReference>
<comment type="subcellular location">
    <subcellularLocation>
        <location evidence="1">Membrane</location>
        <topology evidence="1">Single-pass type II membrane protein</topology>
    </subcellularLocation>
</comment>
<evidence type="ECO:0008006" key="10">
    <source>
        <dbReference type="Google" id="ProtNLM"/>
    </source>
</evidence>
<keyword evidence="7" id="KW-0812">Transmembrane</keyword>
<dbReference type="InterPro" id="IPR029044">
    <property type="entry name" value="Nucleotide-diphossugar_trans"/>
</dbReference>
<evidence type="ECO:0000256" key="2">
    <source>
        <dbReference type="ARBA" id="ARBA00007677"/>
    </source>
</evidence>
<dbReference type="GO" id="GO:0000032">
    <property type="term" value="P:cell wall mannoprotein biosynthetic process"/>
    <property type="evidence" value="ECO:0007669"/>
    <property type="project" value="TreeGrafter"/>
</dbReference>
<accession>A0A5E8BU07</accession>
<dbReference type="GO" id="GO:0000026">
    <property type="term" value="F:alpha-1,2-mannosyltransferase activity"/>
    <property type="evidence" value="ECO:0007669"/>
    <property type="project" value="TreeGrafter"/>
</dbReference>
<keyword evidence="5" id="KW-0735">Signal-anchor</keyword>
<reference evidence="8 9" key="1">
    <citation type="submission" date="2019-09" db="EMBL/GenBank/DDBJ databases">
        <authorList>
            <person name="Brejova B."/>
        </authorList>
    </citation>
    <scope>NUCLEOTIDE SEQUENCE [LARGE SCALE GENOMIC DNA]</scope>
</reference>
<organism evidence="8 9">
    <name type="scientific">Magnusiomyces paraingens</name>
    <dbReference type="NCBI Taxonomy" id="2606893"/>
    <lineage>
        <taxon>Eukaryota</taxon>
        <taxon>Fungi</taxon>
        <taxon>Dikarya</taxon>
        <taxon>Ascomycota</taxon>
        <taxon>Saccharomycotina</taxon>
        <taxon>Dipodascomycetes</taxon>
        <taxon>Dipodascales</taxon>
        <taxon>Dipodascaceae</taxon>
        <taxon>Magnusiomyces</taxon>
    </lineage>
</organism>
<evidence type="ECO:0000256" key="7">
    <source>
        <dbReference type="SAM" id="Phobius"/>
    </source>
</evidence>
<name>A0A5E8BU07_9ASCO</name>
<dbReference type="GeneID" id="43582726"/>
<dbReference type="FunFam" id="3.90.550.10:FF:000051">
    <property type="entry name" value="Alpha-1,2-mannosyltransferase (Ktr4)"/>
    <property type="match status" value="1"/>
</dbReference>
<keyword evidence="7" id="KW-0472">Membrane</keyword>
<feature type="region of interest" description="Disordered" evidence="6">
    <location>
        <begin position="127"/>
        <end position="158"/>
    </location>
</feature>
<feature type="transmembrane region" description="Helical" evidence="7">
    <location>
        <begin position="7"/>
        <end position="28"/>
    </location>
</feature>
<dbReference type="GO" id="GO:0016020">
    <property type="term" value="C:membrane"/>
    <property type="evidence" value="ECO:0007669"/>
    <property type="project" value="UniProtKB-SubCell"/>
</dbReference>
<protein>
    <recommendedName>
        <fullName evidence="10">Glycosyltransferase family 15 protein</fullName>
    </recommendedName>
</protein>
<keyword evidence="4" id="KW-0808">Transferase</keyword>
<dbReference type="RefSeq" id="XP_031854517.1">
    <property type="nucleotide sequence ID" value="XM_031998626.1"/>
</dbReference>
<dbReference type="EMBL" id="CABVLU010000003">
    <property type="protein sequence ID" value="VVT54109.1"/>
    <property type="molecule type" value="Genomic_DNA"/>
</dbReference>
<evidence type="ECO:0000313" key="8">
    <source>
        <dbReference type="EMBL" id="VVT54109.1"/>
    </source>
</evidence>
<feature type="compositionally biased region" description="Polar residues" evidence="6">
    <location>
        <begin position="134"/>
        <end position="148"/>
    </location>
</feature>
<keyword evidence="9" id="KW-1185">Reference proteome</keyword>
<dbReference type="OrthoDB" id="439943at2759"/>
<gene>
    <name evidence="8" type="ORF">SAPINGB_P003911</name>
</gene>
<evidence type="ECO:0000256" key="1">
    <source>
        <dbReference type="ARBA" id="ARBA00004606"/>
    </source>
</evidence>
<keyword evidence="7" id="KW-1133">Transmembrane helix</keyword>
<dbReference type="Pfam" id="PF01793">
    <property type="entry name" value="Glyco_transf_15"/>
    <property type="match status" value="1"/>
</dbReference>
<dbReference type="SUPFAM" id="SSF53448">
    <property type="entry name" value="Nucleotide-diphospho-sugar transferases"/>
    <property type="match status" value="1"/>
</dbReference>
<evidence type="ECO:0000256" key="3">
    <source>
        <dbReference type="ARBA" id="ARBA00022676"/>
    </source>
</evidence>
<evidence type="ECO:0000256" key="4">
    <source>
        <dbReference type="ARBA" id="ARBA00022679"/>
    </source>
</evidence>
<keyword evidence="3" id="KW-0328">Glycosyltransferase</keyword>
<evidence type="ECO:0000256" key="6">
    <source>
        <dbReference type="SAM" id="MobiDB-lite"/>
    </source>
</evidence>
<dbReference type="GO" id="GO:0006487">
    <property type="term" value="P:protein N-linked glycosylation"/>
    <property type="evidence" value="ECO:0007669"/>
    <property type="project" value="TreeGrafter"/>
</dbReference>
<dbReference type="InterPro" id="IPR002685">
    <property type="entry name" value="Glyco_trans_15"/>
</dbReference>
<dbReference type="Gene3D" id="3.90.550.10">
    <property type="entry name" value="Spore Coat Polysaccharide Biosynthesis Protein SpsA, Chain A"/>
    <property type="match status" value="1"/>
</dbReference>
<dbReference type="PANTHER" id="PTHR31121">
    <property type="entry name" value="ALPHA-1,2 MANNOSYLTRANSFERASE KTR1"/>
    <property type="match status" value="1"/>
</dbReference>
<dbReference type="GO" id="GO:0006493">
    <property type="term" value="P:protein O-linked glycosylation"/>
    <property type="evidence" value="ECO:0007669"/>
    <property type="project" value="TreeGrafter"/>
</dbReference>